<comment type="caution">
    <text evidence="2">The sequence shown here is derived from an EMBL/GenBank/DDBJ whole genome shotgun (WGS) entry which is preliminary data.</text>
</comment>
<evidence type="ECO:0000313" key="2">
    <source>
        <dbReference type="EMBL" id="MBF9133140.1"/>
    </source>
</evidence>
<dbReference type="Proteomes" id="UP000638560">
    <property type="component" value="Unassembled WGS sequence"/>
</dbReference>
<evidence type="ECO:0000313" key="3">
    <source>
        <dbReference type="Proteomes" id="UP000638560"/>
    </source>
</evidence>
<evidence type="ECO:0008006" key="4">
    <source>
        <dbReference type="Google" id="ProtNLM"/>
    </source>
</evidence>
<gene>
    <name evidence="2" type="ORF">I0C86_29880</name>
</gene>
<protein>
    <recommendedName>
        <fullName evidence="4">Secreted protein</fullName>
    </recommendedName>
</protein>
<sequence length="316" mass="32499">MVGSGPSNTRLALLAGGLLVALLAGFGLGRIGAGDGRTVGVQATAPAGGMSSQGGPASATDGHQHPSGTGPHTHPGDTGPALVAGTTVSAGGYTLEPVYRGQLTGATADYTFRIVGTDRQPVTRFVTVHEKPLHMIVVGRDLAGYQHLHPVMAPDGTWTVALKLARAGGYRIYADFTLTGADGAPVPLVLGVDHVVPGAHTPVALPAAKPQTTVGPFTVSMEGTATVGVTAPMTFRVSREDATGPAPLEPYLGAYGHLVVVREGDLGYVHVHPEPELVDGAVKFWLTAPSAGRYRAFFDFQVAGEVHTAEYTMDIG</sequence>
<reference evidence="2 3" key="1">
    <citation type="submission" date="2020-11" db="EMBL/GenBank/DDBJ databases">
        <title>A novel isolate from a Black sea contaminated sediment with potential to produce alkanes: Plantactinospora alkalitolerans sp. nov.</title>
        <authorList>
            <person name="Carro L."/>
            <person name="Veyisoglu A."/>
            <person name="Guven K."/>
            <person name="Schumann P."/>
            <person name="Klenk H.-P."/>
            <person name="Sahin N."/>
        </authorList>
    </citation>
    <scope>NUCLEOTIDE SEQUENCE [LARGE SCALE GENOMIC DNA]</scope>
    <source>
        <strain evidence="2 3">S1510</strain>
    </source>
</reference>
<organism evidence="2 3">
    <name type="scientific">Plantactinospora alkalitolerans</name>
    <dbReference type="NCBI Taxonomy" id="2789879"/>
    <lineage>
        <taxon>Bacteria</taxon>
        <taxon>Bacillati</taxon>
        <taxon>Actinomycetota</taxon>
        <taxon>Actinomycetes</taxon>
        <taxon>Micromonosporales</taxon>
        <taxon>Micromonosporaceae</taxon>
        <taxon>Plantactinospora</taxon>
    </lineage>
</organism>
<evidence type="ECO:0000256" key="1">
    <source>
        <dbReference type="SAM" id="MobiDB-lite"/>
    </source>
</evidence>
<feature type="region of interest" description="Disordered" evidence="1">
    <location>
        <begin position="42"/>
        <end position="83"/>
    </location>
</feature>
<feature type="compositionally biased region" description="Low complexity" evidence="1">
    <location>
        <begin position="65"/>
        <end position="80"/>
    </location>
</feature>
<name>A0ABS0H3U4_9ACTN</name>
<keyword evidence="3" id="KW-1185">Reference proteome</keyword>
<dbReference type="EMBL" id="JADPUN010000260">
    <property type="protein sequence ID" value="MBF9133140.1"/>
    <property type="molecule type" value="Genomic_DNA"/>
</dbReference>
<accession>A0ABS0H3U4</accession>
<dbReference type="RefSeq" id="WP_196204654.1">
    <property type="nucleotide sequence ID" value="NZ_JADPUN010000260.1"/>
</dbReference>
<proteinExistence type="predicted"/>